<dbReference type="Gene3D" id="1.10.260.40">
    <property type="entry name" value="lambda repressor-like DNA-binding domains"/>
    <property type="match status" value="1"/>
</dbReference>
<accession>A0A1G7TF04</accession>
<dbReference type="PANTHER" id="PTHR46797:SF1">
    <property type="entry name" value="METHYLPHOSPHONATE SYNTHASE"/>
    <property type="match status" value="1"/>
</dbReference>
<dbReference type="PROSITE" id="PS50943">
    <property type="entry name" value="HTH_CROC1"/>
    <property type="match status" value="1"/>
</dbReference>
<dbReference type="CDD" id="cd00093">
    <property type="entry name" value="HTH_XRE"/>
    <property type="match status" value="1"/>
</dbReference>
<dbReference type="GO" id="GO:0005829">
    <property type="term" value="C:cytosol"/>
    <property type="evidence" value="ECO:0007669"/>
    <property type="project" value="TreeGrafter"/>
</dbReference>
<gene>
    <name evidence="3" type="ORF">SAMN05216241_10947</name>
</gene>
<dbReference type="EMBL" id="FNCE01000009">
    <property type="protein sequence ID" value="SDG33614.1"/>
    <property type="molecule type" value="Genomic_DNA"/>
</dbReference>
<sequence length="145" mass="16085">MALQVQDSLDIRIGEKIRARRHVLGMSQSELGRQLGVTHQQINKYENGDSHIRARTLYRLARILGVDPGHFFEGLDDDTGSDTAVGVNQASIETVCRRDTLELVRLYLSLPDKKSQRAFLQLGRAVSNASETLRTPVTDLPTDGG</sequence>
<dbReference type="InterPro" id="IPR050807">
    <property type="entry name" value="TransReg_Diox_bact_type"/>
</dbReference>
<evidence type="ECO:0000256" key="1">
    <source>
        <dbReference type="ARBA" id="ARBA00023125"/>
    </source>
</evidence>
<keyword evidence="1" id="KW-0238">DNA-binding</keyword>
<dbReference type="Pfam" id="PF01381">
    <property type="entry name" value="HTH_3"/>
    <property type="match status" value="1"/>
</dbReference>
<proteinExistence type="predicted"/>
<reference evidence="3 4" key="1">
    <citation type="submission" date="2016-10" db="EMBL/GenBank/DDBJ databases">
        <authorList>
            <person name="de Groot N.N."/>
        </authorList>
    </citation>
    <scope>NUCLEOTIDE SEQUENCE [LARGE SCALE GENOMIC DNA]</scope>
    <source>
        <strain evidence="3 4">DSM 25584</strain>
    </source>
</reference>
<dbReference type="RefSeq" id="WP_090020927.1">
    <property type="nucleotide sequence ID" value="NZ_FNCE01000009.1"/>
</dbReference>
<dbReference type="OrthoDB" id="9797172at2"/>
<evidence type="ECO:0000313" key="3">
    <source>
        <dbReference type="EMBL" id="SDG33614.1"/>
    </source>
</evidence>
<dbReference type="PANTHER" id="PTHR46797">
    <property type="entry name" value="HTH-TYPE TRANSCRIPTIONAL REGULATOR"/>
    <property type="match status" value="1"/>
</dbReference>
<dbReference type="InterPro" id="IPR010982">
    <property type="entry name" value="Lambda_DNA-bd_dom_sf"/>
</dbReference>
<dbReference type="AlphaFoldDB" id="A0A1G7TF04"/>
<protein>
    <submittedName>
        <fullName evidence="3">Transcriptional regulator, contains XRE-family HTH domain</fullName>
    </submittedName>
</protein>
<organism evidence="3 4">
    <name type="scientific">Limimonas halophila</name>
    <dbReference type="NCBI Taxonomy" id="1082479"/>
    <lineage>
        <taxon>Bacteria</taxon>
        <taxon>Pseudomonadati</taxon>
        <taxon>Pseudomonadota</taxon>
        <taxon>Alphaproteobacteria</taxon>
        <taxon>Rhodospirillales</taxon>
        <taxon>Rhodovibrionaceae</taxon>
        <taxon>Limimonas</taxon>
    </lineage>
</organism>
<dbReference type="GO" id="GO:0003700">
    <property type="term" value="F:DNA-binding transcription factor activity"/>
    <property type="evidence" value="ECO:0007669"/>
    <property type="project" value="TreeGrafter"/>
</dbReference>
<evidence type="ECO:0000259" key="2">
    <source>
        <dbReference type="PROSITE" id="PS50943"/>
    </source>
</evidence>
<dbReference type="SUPFAM" id="SSF47413">
    <property type="entry name" value="lambda repressor-like DNA-binding domains"/>
    <property type="match status" value="1"/>
</dbReference>
<feature type="domain" description="HTH cro/C1-type" evidence="2">
    <location>
        <begin position="17"/>
        <end position="71"/>
    </location>
</feature>
<dbReference type="STRING" id="1082479.SAMN05216241_10947"/>
<dbReference type="InterPro" id="IPR001387">
    <property type="entry name" value="Cro/C1-type_HTH"/>
</dbReference>
<dbReference type="Proteomes" id="UP000199415">
    <property type="component" value="Unassembled WGS sequence"/>
</dbReference>
<name>A0A1G7TF04_9PROT</name>
<dbReference type="SMART" id="SM00530">
    <property type="entry name" value="HTH_XRE"/>
    <property type="match status" value="1"/>
</dbReference>
<dbReference type="GO" id="GO:0003677">
    <property type="term" value="F:DNA binding"/>
    <property type="evidence" value="ECO:0007669"/>
    <property type="project" value="UniProtKB-KW"/>
</dbReference>
<evidence type="ECO:0000313" key="4">
    <source>
        <dbReference type="Proteomes" id="UP000199415"/>
    </source>
</evidence>
<keyword evidence="4" id="KW-1185">Reference proteome</keyword>